<proteinExistence type="predicted"/>
<sequence length="42" mass="4942">MLQHHIIRICTYLGTKMTIIEPNRCILYSSLDQDPVHVFLDL</sequence>
<accession>A0A0B0NIC2</accession>
<name>A0A0B0NIC2_GOSAR</name>
<evidence type="ECO:0000313" key="1">
    <source>
        <dbReference type="EMBL" id="KHG11569.1"/>
    </source>
</evidence>
<gene>
    <name evidence="1" type="ORF">F383_12069</name>
</gene>
<keyword evidence="2" id="KW-1185">Reference proteome</keyword>
<reference evidence="2" key="1">
    <citation type="submission" date="2014-09" db="EMBL/GenBank/DDBJ databases">
        <authorList>
            <person name="Mudge J."/>
            <person name="Ramaraj T."/>
            <person name="Lindquist I.E."/>
            <person name="Bharti A.K."/>
            <person name="Sundararajan A."/>
            <person name="Cameron C.T."/>
            <person name="Woodward J.E."/>
            <person name="May G.D."/>
            <person name="Brubaker C."/>
            <person name="Broadhvest J."/>
            <person name="Wilkins T.A."/>
        </authorList>
    </citation>
    <scope>NUCLEOTIDE SEQUENCE</scope>
    <source>
        <strain evidence="2">cv. AKA8401</strain>
    </source>
</reference>
<evidence type="ECO:0000313" key="2">
    <source>
        <dbReference type="Proteomes" id="UP000032142"/>
    </source>
</evidence>
<protein>
    <submittedName>
        <fullName evidence="1">Uncharacterized protein</fullName>
    </submittedName>
</protein>
<dbReference type="EMBL" id="KN396108">
    <property type="protein sequence ID" value="KHG11569.1"/>
    <property type="molecule type" value="Genomic_DNA"/>
</dbReference>
<organism evidence="1 2">
    <name type="scientific">Gossypium arboreum</name>
    <name type="common">Tree cotton</name>
    <name type="synonym">Gossypium nanking</name>
    <dbReference type="NCBI Taxonomy" id="29729"/>
    <lineage>
        <taxon>Eukaryota</taxon>
        <taxon>Viridiplantae</taxon>
        <taxon>Streptophyta</taxon>
        <taxon>Embryophyta</taxon>
        <taxon>Tracheophyta</taxon>
        <taxon>Spermatophyta</taxon>
        <taxon>Magnoliopsida</taxon>
        <taxon>eudicotyledons</taxon>
        <taxon>Gunneridae</taxon>
        <taxon>Pentapetalae</taxon>
        <taxon>rosids</taxon>
        <taxon>malvids</taxon>
        <taxon>Malvales</taxon>
        <taxon>Malvaceae</taxon>
        <taxon>Malvoideae</taxon>
        <taxon>Gossypium</taxon>
    </lineage>
</organism>
<dbReference type="AlphaFoldDB" id="A0A0B0NIC2"/>
<dbReference type="Proteomes" id="UP000032142">
    <property type="component" value="Unassembled WGS sequence"/>
</dbReference>